<feature type="signal peptide" evidence="2">
    <location>
        <begin position="1"/>
        <end position="23"/>
    </location>
</feature>
<keyword evidence="1" id="KW-1133">Transmembrane helix</keyword>
<protein>
    <submittedName>
        <fullName evidence="3">Uncharacterized protein</fullName>
    </submittedName>
</protein>
<evidence type="ECO:0000313" key="3">
    <source>
        <dbReference type="EMBL" id="GJJ14106.1"/>
    </source>
</evidence>
<sequence>MPSNNRLTWISLLLLITTYQVHARTCFENGFGDIECNGLSNGARIGIAVAIIVVAFIGLAGLAYWRKRRAQDRNLVYLTHPAYPNYNYDTRGGGQTYNRPQYPPQVYAEQPYNSYTAPYTGYDTGYKPQFGPPPGSPPVTKN</sequence>
<keyword evidence="1" id="KW-0472">Membrane</keyword>
<dbReference type="AlphaFoldDB" id="A0AAV5ANX6"/>
<evidence type="ECO:0000313" key="4">
    <source>
        <dbReference type="Proteomes" id="UP001050691"/>
    </source>
</evidence>
<organism evidence="3 4">
    <name type="scientific">Clathrus columnatus</name>
    <dbReference type="NCBI Taxonomy" id="1419009"/>
    <lineage>
        <taxon>Eukaryota</taxon>
        <taxon>Fungi</taxon>
        <taxon>Dikarya</taxon>
        <taxon>Basidiomycota</taxon>
        <taxon>Agaricomycotina</taxon>
        <taxon>Agaricomycetes</taxon>
        <taxon>Phallomycetidae</taxon>
        <taxon>Phallales</taxon>
        <taxon>Clathraceae</taxon>
        <taxon>Clathrus</taxon>
    </lineage>
</organism>
<accession>A0AAV5ANX6</accession>
<evidence type="ECO:0000256" key="1">
    <source>
        <dbReference type="SAM" id="Phobius"/>
    </source>
</evidence>
<proteinExistence type="predicted"/>
<keyword evidence="2" id="KW-0732">Signal</keyword>
<keyword evidence="1" id="KW-0812">Transmembrane</keyword>
<dbReference type="EMBL" id="BPWL01000009">
    <property type="protein sequence ID" value="GJJ14106.1"/>
    <property type="molecule type" value="Genomic_DNA"/>
</dbReference>
<comment type="caution">
    <text evidence="3">The sequence shown here is derived from an EMBL/GenBank/DDBJ whole genome shotgun (WGS) entry which is preliminary data.</text>
</comment>
<feature type="transmembrane region" description="Helical" evidence="1">
    <location>
        <begin position="47"/>
        <end position="65"/>
    </location>
</feature>
<evidence type="ECO:0000256" key="2">
    <source>
        <dbReference type="SAM" id="SignalP"/>
    </source>
</evidence>
<dbReference type="Proteomes" id="UP001050691">
    <property type="component" value="Unassembled WGS sequence"/>
</dbReference>
<gene>
    <name evidence="3" type="ORF">Clacol_008363</name>
</gene>
<name>A0AAV5ANX6_9AGAM</name>
<reference evidence="3" key="1">
    <citation type="submission" date="2021-10" db="EMBL/GenBank/DDBJ databases">
        <title>De novo Genome Assembly of Clathrus columnatus (Basidiomycota, Fungi) Using Illumina and Nanopore Sequence Data.</title>
        <authorList>
            <person name="Ogiso-Tanaka E."/>
            <person name="Itagaki H."/>
            <person name="Hosoya T."/>
            <person name="Hosaka K."/>
        </authorList>
    </citation>
    <scope>NUCLEOTIDE SEQUENCE</scope>
    <source>
        <strain evidence="3">MO-923</strain>
    </source>
</reference>
<keyword evidence="4" id="KW-1185">Reference proteome</keyword>
<feature type="chain" id="PRO_5043865046" evidence="2">
    <location>
        <begin position="24"/>
        <end position="142"/>
    </location>
</feature>